<dbReference type="RefSeq" id="WP_267150749.1">
    <property type="nucleotide sequence ID" value="NZ_JAPMLT010000002.1"/>
</dbReference>
<accession>A0ABT3X437</accession>
<sequence>MTQILKIKMSRKKPEPGDVFVVQPREGLYFYGKVIQEVALEIDIGSRCMLVFLYRTCSEQMELPDELDPDNLLIPPFIVTGYPWSSGYFYTVGNLGVTQKDDSLDYGFFNALKVEKRYKDAKGNPLSHVPKIRVPYGIYTLYHVETGIEKYMQEAGLGGFRIPTELVRIELSSKRPREGDVFVFQPHEGVYYYGRVMRTKLESKSSTIKGKNLVYLYNLHSHTQEMPDRQALSPDNLLIAPHVVTASPWLNGYFKTIGNYPVQEQEFSKDTGFRVHRTGDLVDVEGNPLDFEPRMTAPFTTQEYWVIGKVVHRRLLEMEGEA</sequence>
<dbReference type="InterPro" id="IPR029278">
    <property type="entry name" value="Imm26"/>
</dbReference>
<comment type="caution">
    <text evidence="1">The sequence shown here is derived from an EMBL/GenBank/DDBJ whole genome shotgun (WGS) entry which is preliminary data.</text>
</comment>
<dbReference type="Proteomes" id="UP001208017">
    <property type="component" value="Unassembled WGS sequence"/>
</dbReference>
<reference evidence="1 2" key="1">
    <citation type="submission" date="2022-11" db="EMBL/GenBank/DDBJ databases">
        <title>Study of microbial diversity in lake waters.</title>
        <authorList>
            <person name="Zhang J."/>
        </authorList>
    </citation>
    <scope>NUCLEOTIDE SEQUENCE [LARGE SCALE GENOMIC DNA]</scope>
    <source>
        <strain evidence="1 2">DT12</strain>
    </source>
</reference>
<protein>
    <submittedName>
        <fullName evidence="1">Immunity 26/phosphotriesterase HocA family protein</fullName>
    </submittedName>
</protein>
<dbReference type="Pfam" id="PF15428">
    <property type="entry name" value="Imm26"/>
    <property type="match status" value="2"/>
</dbReference>
<evidence type="ECO:0000313" key="1">
    <source>
        <dbReference type="EMBL" id="MCX7569509.1"/>
    </source>
</evidence>
<gene>
    <name evidence="1" type="ORF">OS242_06005</name>
</gene>
<organism evidence="1 2">
    <name type="scientific">Tumebacillus lacus</name>
    <dbReference type="NCBI Taxonomy" id="2995335"/>
    <lineage>
        <taxon>Bacteria</taxon>
        <taxon>Bacillati</taxon>
        <taxon>Bacillota</taxon>
        <taxon>Bacilli</taxon>
        <taxon>Bacillales</taxon>
        <taxon>Alicyclobacillaceae</taxon>
        <taxon>Tumebacillus</taxon>
    </lineage>
</organism>
<keyword evidence="2" id="KW-1185">Reference proteome</keyword>
<proteinExistence type="predicted"/>
<name>A0ABT3X437_9BACL</name>
<dbReference type="EMBL" id="JAPMLT010000002">
    <property type="protein sequence ID" value="MCX7569509.1"/>
    <property type="molecule type" value="Genomic_DNA"/>
</dbReference>
<evidence type="ECO:0000313" key="2">
    <source>
        <dbReference type="Proteomes" id="UP001208017"/>
    </source>
</evidence>